<dbReference type="GO" id="GO:0032299">
    <property type="term" value="C:ribonuclease H2 complex"/>
    <property type="evidence" value="ECO:0007669"/>
    <property type="project" value="TreeGrafter"/>
</dbReference>
<evidence type="ECO:0000313" key="18">
    <source>
        <dbReference type="EMBL" id="QDJ27990.1"/>
    </source>
</evidence>
<dbReference type="KEGG" id="lpaa:BHS01_05355"/>
<dbReference type="InterPro" id="IPR012337">
    <property type="entry name" value="RNaseH-like_sf"/>
</dbReference>
<dbReference type="PROSITE" id="PS51975">
    <property type="entry name" value="RNASE_H_2"/>
    <property type="match status" value="1"/>
</dbReference>
<sequence>MATIKEIDARLTAVHKVSDPLFDTLAQDTRQGVQKLIIKRKRQLQAVIDEDKRLDQLLAYEQELYINNIMLIAGIDEVGRGPLAGPVVTAAVILPENCKIAGLNDSKQIPKSQHQKIYDAVMAVSLSVGIGIVDNHHIDQVNIYEATKLAMLAAINQLDVRPQHLLVDAMTLSVDIPQTSLIKGDAKSMSIAAASIVAKVTRDKMMADYDSQYPGYDFSNNAGYGTKKHLEALARQGFTDIHRRSFEPIKSMIDD</sequence>
<dbReference type="Pfam" id="PF01351">
    <property type="entry name" value="RNase_HII"/>
    <property type="match status" value="1"/>
</dbReference>
<evidence type="ECO:0000256" key="16">
    <source>
        <dbReference type="RuleBase" id="RU003515"/>
    </source>
</evidence>
<dbReference type="GO" id="GO:0003723">
    <property type="term" value="F:RNA binding"/>
    <property type="evidence" value="ECO:0007669"/>
    <property type="project" value="UniProtKB-UniRule"/>
</dbReference>
<evidence type="ECO:0000256" key="8">
    <source>
        <dbReference type="ARBA" id="ARBA00022490"/>
    </source>
</evidence>
<dbReference type="GO" id="GO:0004523">
    <property type="term" value="F:RNA-DNA hybrid ribonuclease activity"/>
    <property type="evidence" value="ECO:0007669"/>
    <property type="project" value="UniProtKB-UniRule"/>
</dbReference>
<dbReference type="EMBL" id="CP017195">
    <property type="protein sequence ID" value="QDJ27990.1"/>
    <property type="molecule type" value="Genomic_DNA"/>
</dbReference>
<dbReference type="Proteomes" id="UP000516280">
    <property type="component" value="Chromosome"/>
</dbReference>
<gene>
    <name evidence="14" type="primary">rnhB</name>
    <name evidence="18" type="ORF">BHS01_05355</name>
</gene>
<dbReference type="RefSeq" id="WP_109834575.1">
    <property type="nucleotide sequence ID" value="NZ_CP017195.1"/>
</dbReference>
<evidence type="ECO:0000256" key="13">
    <source>
        <dbReference type="ARBA" id="ARBA00023211"/>
    </source>
</evidence>
<dbReference type="GO" id="GO:0030145">
    <property type="term" value="F:manganese ion binding"/>
    <property type="evidence" value="ECO:0007669"/>
    <property type="project" value="UniProtKB-UniRule"/>
</dbReference>
<evidence type="ECO:0000256" key="6">
    <source>
        <dbReference type="ARBA" id="ARBA00012180"/>
    </source>
</evidence>
<dbReference type="Gene3D" id="3.30.420.10">
    <property type="entry name" value="Ribonuclease H-like superfamily/Ribonuclease H"/>
    <property type="match status" value="1"/>
</dbReference>
<dbReference type="FunFam" id="3.30.420.10:FF:000006">
    <property type="entry name" value="Ribonuclease HII"/>
    <property type="match status" value="1"/>
</dbReference>
<dbReference type="InterPro" id="IPR001352">
    <property type="entry name" value="RNase_HII/HIII"/>
</dbReference>
<name>A0A7L4WEZ4_9LACT</name>
<dbReference type="InterPro" id="IPR024567">
    <property type="entry name" value="RNase_HII/HIII_dom"/>
</dbReference>
<evidence type="ECO:0000256" key="3">
    <source>
        <dbReference type="ARBA" id="ARBA00004065"/>
    </source>
</evidence>
<keyword evidence="9 14" id="KW-0540">Nuclease</keyword>
<evidence type="ECO:0000256" key="12">
    <source>
        <dbReference type="ARBA" id="ARBA00022801"/>
    </source>
</evidence>
<comment type="function">
    <text evidence="3 14 16">Endonuclease that specifically degrades the RNA of RNA-DNA hybrids.</text>
</comment>
<dbReference type="GO" id="GO:0005737">
    <property type="term" value="C:cytoplasm"/>
    <property type="evidence" value="ECO:0007669"/>
    <property type="project" value="UniProtKB-SubCell"/>
</dbReference>
<keyword evidence="13 14" id="KW-0464">Manganese</keyword>
<dbReference type="GO" id="GO:0006298">
    <property type="term" value="P:mismatch repair"/>
    <property type="evidence" value="ECO:0007669"/>
    <property type="project" value="TreeGrafter"/>
</dbReference>
<evidence type="ECO:0000256" key="2">
    <source>
        <dbReference type="ARBA" id="ARBA00001946"/>
    </source>
</evidence>
<evidence type="ECO:0000256" key="14">
    <source>
        <dbReference type="HAMAP-Rule" id="MF_00052"/>
    </source>
</evidence>
<comment type="cofactor">
    <cofactor evidence="2">
        <name>Mg(2+)</name>
        <dbReference type="ChEBI" id="CHEBI:18420"/>
    </cofactor>
</comment>
<dbReference type="InterPro" id="IPR022898">
    <property type="entry name" value="RNase_HII"/>
</dbReference>
<dbReference type="NCBIfam" id="NF000594">
    <property type="entry name" value="PRK00015.1-1"/>
    <property type="match status" value="1"/>
</dbReference>
<keyword evidence="10 14" id="KW-0479">Metal-binding</keyword>
<evidence type="ECO:0000256" key="10">
    <source>
        <dbReference type="ARBA" id="ARBA00022723"/>
    </source>
</evidence>
<keyword evidence="11 14" id="KW-0255">Endonuclease</keyword>
<comment type="subcellular location">
    <subcellularLocation>
        <location evidence="4 14">Cytoplasm</location>
    </subcellularLocation>
</comment>
<accession>A0A7L4WEZ4</accession>
<dbReference type="GO" id="GO:0043137">
    <property type="term" value="P:DNA replication, removal of RNA primer"/>
    <property type="evidence" value="ECO:0007669"/>
    <property type="project" value="TreeGrafter"/>
</dbReference>
<protein>
    <recommendedName>
        <fullName evidence="7 14">Ribonuclease HII</fullName>
        <shortName evidence="14">RNase HII</shortName>
        <ecNumber evidence="6 14">3.1.26.4</ecNumber>
    </recommendedName>
</protein>
<dbReference type="InterPro" id="IPR036397">
    <property type="entry name" value="RNaseH_sf"/>
</dbReference>
<keyword evidence="8 14" id="KW-0963">Cytoplasm</keyword>
<organism evidence="18 19">
    <name type="scientific">Pseudolactococcus paracarnosus</name>
    <dbReference type="NCBI Taxonomy" id="2749962"/>
    <lineage>
        <taxon>Bacteria</taxon>
        <taxon>Bacillati</taxon>
        <taxon>Bacillota</taxon>
        <taxon>Bacilli</taxon>
        <taxon>Lactobacillales</taxon>
        <taxon>Streptococcaceae</taxon>
        <taxon>Pseudolactococcus</taxon>
    </lineage>
</organism>
<comment type="similarity">
    <text evidence="5 14 16">Belongs to the RNase HII family.</text>
</comment>
<evidence type="ECO:0000256" key="4">
    <source>
        <dbReference type="ARBA" id="ARBA00004496"/>
    </source>
</evidence>
<reference evidence="18 19" key="1">
    <citation type="submission" date="2016-09" db="EMBL/GenBank/DDBJ databases">
        <title>Lactic acid bacteria from MAP meat Genome sequencing and assembly.</title>
        <authorList>
            <person name="Behr J."/>
            <person name="Hilgarth M."/>
            <person name="Vogel R.F."/>
        </authorList>
    </citation>
    <scope>NUCLEOTIDE SEQUENCE [LARGE SCALE GENOMIC DNA]</scope>
    <source>
        <strain evidence="18 19">TMW21615</strain>
    </source>
</reference>
<keyword evidence="12 14" id="KW-0378">Hydrolase</keyword>
<evidence type="ECO:0000256" key="9">
    <source>
        <dbReference type="ARBA" id="ARBA00022722"/>
    </source>
</evidence>
<dbReference type="AlphaFoldDB" id="A0A7L4WEZ4"/>
<comment type="catalytic activity">
    <reaction evidence="1 14 15 16">
        <text>Endonucleolytic cleavage to 5'-phosphomonoester.</text>
        <dbReference type="EC" id="3.1.26.4"/>
    </reaction>
</comment>
<dbReference type="CDD" id="cd07182">
    <property type="entry name" value="RNase_HII_bacteria_HII_like"/>
    <property type="match status" value="1"/>
</dbReference>
<evidence type="ECO:0000256" key="1">
    <source>
        <dbReference type="ARBA" id="ARBA00000077"/>
    </source>
</evidence>
<feature type="domain" description="RNase H type-2" evidence="17">
    <location>
        <begin position="70"/>
        <end position="255"/>
    </location>
</feature>
<evidence type="ECO:0000256" key="5">
    <source>
        <dbReference type="ARBA" id="ARBA00007383"/>
    </source>
</evidence>
<dbReference type="NCBIfam" id="NF000595">
    <property type="entry name" value="PRK00015.1-3"/>
    <property type="match status" value="1"/>
</dbReference>
<evidence type="ECO:0000259" key="17">
    <source>
        <dbReference type="PROSITE" id="PS51975"/>
    </source>
</evidence>
<proteinExistence type="inferred from homology"/>
<dbReference type="PANTHER" id="PTHR10954">
    <property type="entry name" value="RIBONUCLEASE H2 SUBUNIT A"/>
    <property type="match status" value="1"/>
</dbReference>
<dbReference type="EC" id="3.1.26.4" evidence="6 14"/>
<dbReference type="PANTHER" id="PTHR10954:SF18">
    <property type="entry name" value="RIBONUCLEASE HII"/>
    <property type="match status" value="1"/>
</dbReference>
<dbReference type="HAMAP" id="MF_00052_B">
    <property type="entry name" value="RNase_HII_B"/>
    <property type="match status" value="1"/>
</dbReference>
<evidence type="ECO:0000256" key="15">
    <source>
        <dbReference type="PROSITE-ProRule" id="PRU01319"/>
    </source>
</evidence>
<comment type="cofactor">
    <cofactor evidence="14 15">
        <name>Mn(2+)</name>
        <dbReference type="ChEBI" id="CHEBI:29035"/>
    </cofactor>
    <cofactor evidence="14 15">
        <name>Mg(2+)</name>
        <dbReference type="ChEBI" id="CHEBI:18420"/>
    </cofactor>
    <text evidence="14 15">Manganese or magnesium. Binds 1 divalent metal ion per monomer in the absence of substrate. May bind a second metal ion after substrate binding.</text>
</comment>
<feature type="binding site" evidence="14 15">
    <location>
        <position position="77"/>
    </location>
    <ligand>
        <name>a divalent metal cation</name>
        <dbReference type="ChEBI" id="CHEBI:60240"/>
    </ligand>
</feature>
<evidence type="ECO:0000313" key="19">
    <source>
        <dbReference type="Proteomes" id="UP000516280"/>
    </source>
</evidence>
<dbReference type="SUPFAM" id="SSF53098">
    <property type="entry name" value="Ribonuclease H-like"/>
    <property type="match status" value="1"/>
</dbReference>
<feature type="binding site" evidence="14 15">
    <location>
        <position position="76"/>
    </location>
    <ligand>
        <name>a divalent metal cation</name>
        <dbReference type="ChEBI" id="CHEBI:60240"/>
    </ligand>
</feature>
<evidence type="ECO:0000256" key="11">
    <source>
        <dbReference type="ARBA" id="ARBA00022759"/>
    </source>
</evidence>
<feature type="binding site" evidence="14 15">
    <location>
        <position position="168"/>
    </location>
    <ligand>
        <name>a divalent metal cation</name>
        <dbReference type="ChEBI" id="CHEBI:60240"/>
    </ligand>
</feature>
<evidence type="ECO:0000256" key="7">
    <source>
        <dbReference type="ARBA" id="ARBA00019179"/>
    </source>
</evidence>